<dbReference type="PANTHER" id="PTHR11070:SF67">
    <property type="entry name" value="DNA 3'-5' HELICASE"/>
    <property type="match status" value="1"/>
</dbReference>
<dbReference type="Gene3D" id="3.40.50.300">
    <property type="entry name" value="P-loop containing nucleotide triphosphate hydrolases"/>
    <property type="match status" value="4"/>
</dbReference>
<reference evidence="18" key="1">
    <citation type="submission" date="2019-05" db="EMBL/GenBank/DDBJ databases">
        <title>Prevotella brunnea sp. nov., isolated from a wound of a patient.</title>
        <authorList>
            <person name="Buhl M."/>
        </authorList>
    </citation>
    <scope>NUCLEOTIDE SEQUENCE [LARGE SCALE GENOMIC DNA]</scope>
    <source>
        <strain evidence="18">A2672</strain>
    </source>
</reference>
<dbReference type="GO" id="GO:0004527">
    <property type="term" value="F:exonuclease activity"/>
    <property type="evidence" value="ECO:0007669"/>
    <property type="project" value="UniProtKB-KW"/>
</dbReference>
<sequence>MNKPLTVYKASAGSGKTFTLTVEYISILVANPEDYRKILAVTFTNKATMEMKERIMSQLYGIAKGLKSSDDYFRQVKERTRLSDVVIRKNAQMALTLLTHKYNNFRVQTIDSFFQHILRNLAHELNLTANLKIDLNDEQIEAKAVDELVENLEQGQPILSWIRDYIDENIEDDKGWNVLGKIKEFGKNIFKEFYKEHEKSFNILFKDEDAFNNYTRQLRLRRNQLQKEMNDIAQDIVKDICHNHVDDSSYFTRWLYAYINKRVNGKITNENTPKYVTTCIENPEKWTSSKCPLLEKTTIRELASSKLCKKLQLLESKRLENWKEYQSIVLTLAHLSQLRLLHAISNKVNEINRDSNRFMLSNTQSLIKELIVDSDTPFIFEKIGTRLKHIMIDEFQDTSTIQWSNFKNLLENCIAQVGSQNLIVGDIKQSIYRWRQGDWQLLHNIDKGFHQEIIQIESKRENYRSEEVIVNFNNALFEQLVKVTETELRSDGIEEAEILKKAYEDVEQRVNKKGSNGYVTIDLYPDKKATYRDNVLQQLTDTVKELLEKGYKQNDIAILVRSKNVIQDIADTFIRTFKGKINLVSDEAFRLDASLSVNILIDALHLLTHPDDMLTRGRLVKAYRQKVLKQKVKDSELLVCPTCPTVKGETVGTKQDLKQKSIERQKRKLNDSLPEEYVEKQEQLLEKPLLDLVDKLFMLFRLDTLKEQSAYVCTFYDTLADYLREHPADIDDFIKEWEETICSRTIQSDEIEGIRLITIHKSKGLEFPNVLVPFCDWTLELNDIIWCETDDKATPYNKLPLIPIDYSKNAMMGTVFDEDYKHEHFQNTIDNLNLLYVAFTRAGRNLFITGKRMSDKTYKEKAAGGTTKNRSQGIELVLRAGKDDSQDAKIIEKELKGCILDIPTSQDEVIHFEYGELTSPNKDINKEKDDNPFLTSVATQYIQVETFPQTVSFRQSNKSQEFVNEENSTELDRSRYIKVGNILHELFATIYTLDDIPAKLNELEQEGIIYNDEITTNELRETIEKSLRSNQVKDWFSKRWELYNECTILQYDDKNEELIEQRPDRVMTNGEETIVVDFKFGKERKEYKEQVQRYMRLLTKMGSMNVKGYLWYVMSGNIIQVAV</sequence>
<gene>
    <name evidence="17" type="ORF">ETF27_05740</name>
</gene>
<proteinExistence type="predicted"/>
<evidence type="ECO:0000259" key="15">
    <source>
        <dbReference type="PROSITE" id="PS51198"/>
    </source>
</evidence>
<dbReference type="AlphaFoldDB" id="A0A5C8GJY6"/>
<protein>
    <recommendedName>
        <fullName evidence="12">DNA 3'-5' helicase</fullName>
        <ecNumber evidence="12">5.6.2.4</ecNumber>
    </recommendedName>
</protein>
<feature type="domain" description="UvrD-like helicase C-terminal" evidence="16">
    <location>
        <begin position="467"/>
        <end position="764"/>
    </location>
</feature>
<keyword evidence="18" id="KW-1185">Reference proteome</keyword>
<keyword evidence="1" id="KW-0540">Nuclease</keyword>
<evidence type="ECO:0000256" key="11">
    <source>
        <dbReference type="ARBA" id="ARBA00034617"/>
    </source>
</evidence>
<dbReference type="Gene3D" id="3.90.320.10">
    <property type="match status" value="1"/>
</dbReference>
<evidence type="ECO:0000259" key="16">
    <source>
        <dbReference type="PROSITE" id="PS51217"/>
    </source>
</evidence>
<evidence type="ECO:0000256" key="3">
    <source>
        <dbReference type="ARBA" id="ARBA00022763"/>
    </source>
</evidence>
<evidence type="ECO:0000313" key="17">
    <source>
        <dbReference type="EMBL" id="TXJ62174.1"/>
    </source>
</evidence>
<comment type="catalytic activity">
    <reaction evidence="11">
        <text>Couples ATP hydrolysis with the unwinding of duplex DNA by translocating in the 3'-5' direction.</text>
        <dbReference type="EC" id="5.6.2.4"/>
    </reaction>
</comment>
<dbReference type="EMBL" id="SDIK01000038">
    <property type="protein sequence ID" value="TXJ62174.1"/>
    <property type="molecule type" value="Genomic_DNA"/>
</dbReference>
<evidence type="ECO:0000256" key="10">
    <source>
        <dbReference type="ARBA" id="ARBA00023235"/>
    </source>
</evidence>
<evidence type="ECO:0000256" key="1">
    <source>
        <dbReference type="ARBA" id="ARBA00022722"/>
    </source>
</evidence>
<evidence type="ECO:0000256" key="5">
    <source>
        <dbReference type="ARBA" id="ARBA00022806"/>
    </source>
</evidence>
<comment type="caution">
    <text evidence="17">The sequence shown here is derived from an EMBL/GenBank/DDBJ whole genome shotgun (WGS) entry which is preliminary data.</text>
</comment>
<dbReference type="InterPro" id="IPR027417">
    <property type="entry name" value="P-loop_NTPase"/>
</dbReference>
<keyword evidence="9" id="KW-0234">DNA repair</keyword>
<dbReference type="Pfam" id="PF13361">
    <property type="entry name" value="UvrD_C"/>
    <property type="match status" value="1"/>
</dbReference>
<dbReference type="RefSeq" id="WP_147785575.1">
    <property type="nucleotide sequence ID" value="NZ_SDIK01000038.1"/>
</dbReference>
<comment type="catalytic activity">
    <reaction evidence="13">
        <text>ATP + H2O = ADP + phosphate + H(+)</text>
        <dbReference type="Rhea" id="RHEA:13065"/>
        <dbReference type="ChEBI" id="CHEBI:15377"/>
        <dbReference type="ChEBI" id="CHEBI:15378"/>
        <dbReference type="ChEBI" id="CHEBI:30616"/>
        <dbReference type="ChEBI" id="CHEBI:43474"/>
        <dbReference type="ChEBI" id="CHEBI:456216"/>
        <dbReference type="EC" id="5.6.2.4"/>
    </reaction>
</comment>
<keyword evidence="4 14" id="KW-0378">Hydrolase</keyword>
<evidence type="ECO:0000313" key="18">
    <source>
        <dbReference type="Proteomes" id="UP000321612"/>
    </source>
</evidence>
<dbReference type="InterPro" id="IPR014016">
    <property type="entry name" value="UvrD-like_ATP-bd"/>
</dbReference>
<dbReference type="PANTHER" id="PTHR11070">
    <property type="entry name" value="UVRD / RECB / PCRA DNA HELICASE FAMILY MEMBER"/>
    <property type="match status" value="1"/>
</dbReference>
<dbReference type="GO" id="GO:0016887">
    <property type="term" value="F:ATP hydrolysis activity"/>
    <property type="evidence" value="ECO:0007669"/>
    <property type="project" value="RHEA"/>
</dbReference>
<keyword evidence="6" id="KW-0269">Exonuclease</keyword>
<accession>A0A5C8GJY6</accession>
<evidence type="ECO:0000256" key="2">
    <source>
        <dbReference type="ARBA" id="ARBA00022741"/>
    </source>
</evidence>
<dbReference type="GO" id="GO:0003677">
    <property type="term" value="F:DNA binding"/>
    <property type="evidence" value="ECO:0007669"/>
    <property type="project" value="UniProtKB-KW"/>
</dbReference>
<evidence type="ECO:0000256" key="9">
    <source>
        <dbReference type="ARBA" id="ARBA00023204"/>
    </source>
</evidence>
<keyword evidence="7 14" id="KW-0067">ATP-binding</keyword>
<feature type="binding site" evidence="14">
    <location>
        <begin position="10"/>
        <end position="17"/>
    </location>
    <ligand>
        <name>ATP</name>
        <dbReference type="ChEBI" id="CHEBI:30616"/>
    </ligand>
</feature>
<keyword evidence="5 14" id="KW-0347">Helicase</keyword>
<evidence type="ECO:0000256" key="14">
    <source>
        <dbReference type="PROSITE-ProRule" id="PRU00560"/>
    </source>
</evidence>
<dbReference type="GO" id="GO:0043138">
    <property type="term" value="F:3'-5' DNA helicase activity"/>
    <property type="evidence" value="ECO:0007669"/>
    <property type="project" value="UniProtKB-EC"/>
</dbReference>
<evidence type="ECO:0000256" key="13">
    <source>
        <dbReference type="ARBA" id="ARBA00048988"/>
    </source>
</evidence>
<feature type="domain" description="UvrD-like helicase ATP-binding" evidence="15">
    <location>
        <begin position="1"/>
        <end position="466"/>
    </location>
</feature>
<name>A0A5C8GJY6_9BACT</name>
<dbReference type="SUPFAM" id="SSF52540">
    <property type="entry name" value="P-loop containing nucleoside triphosphate hydrolases"/>
    <property type="match status" value="1"/>
</dbReference>
<dbReference type="InterPro" id="IPR011604">
    <property type="entry name" value="PDDEXK-like_dom_sf"/>
</dbReference>
<evidence type="ECO:0000256" key="6">
    <source>
        <dbReference type="ARBA" id="ARBA00022839"/>
    </source>
</evidence>
<keyword evidence="8" id="KW-0238">DNA-binding</keyword>
<dbReference type="GO" id="GO:0005524">
    <property type="term" value="F:ATP binding"/>
    <property type="evidence" value="ECO:0007669"/>
    <property type="project" value="UniProtKB-UniRule"/>
</dbReference>
<evidence type="ECO:0000256" key="8">
    <source>
        <dbReference type="ARBA" id="ARBA00023125"/>
    </source>
</evidence>
<keyword evidence="2 14" id="KW-0547">Nucleotide-binding</keyword>
<dbReference type="EC" id="5.6.2.4" evidence="12"/>
<dbReference type="PROSITE" id="PS51217">
    <property type="entry name" value="UVRD_HELICASE_CTER"/>
    <property type="match status" value="1"/>
</dbReference>
<organism evidence="17 18">
    <name type="scientific">Prevotella brunnea</name>
    <dbReference type="NCBI Taxonomy" id="2508867"/>
    <lineage>
        <taxon>Bacteria</taxon>
        <taxon>Pseudomonadati</taxon>
        <taxon>Bacteroidota</taxon>
        <taxon>Bacteroidia</taxon>
        <taxon>Bacteroidales</taxon>
        <taxon>Prevotellaceae</taxon>
        <taxon>Prevotella</taxon>
    </lineage>
</organism>
<dbReference type="GO" id="GO:0000725">
    <property type="term" value="P:recombinational repair"/>
    <property type="evidence" value="ECO:0007669"/>
    <property type="project" value="TreeGrafter"/>
</dbReference>
<dbReference type="Pfam" id="PF00580">
    <property type="entry name" value="UvrD-helicase"/>
    <property type="match status" value="1"/>
</dbReference>
<evidence type="ECO:0000256" key="4">
    <source>
        <dbReference type="ARBA" id="ARBA00022801"/>
    </source>
</evidence>
<evidence type="ECO:0000256" key="7">
    <source>
        <dbReference type="ARBA" id="ARBA00022840"/>
    </source>
</evidence>
<keyword evidence="3" id="KW-0227">DNA damage</keyword>
<dbReference type="InterPro" id="IPR000212">
    <property type="entry name" value="DNA_helicase_UvrD/REP"/>
</dbReference>
<dbReference type="OrthoDB" id="9810135at2"/>
<dbReference type="Proteomes" id="UP000321612">
    <property type="component" value="Unassembled WGS sequence"/>
</dbReference>
<keyword evidence="10" id="KW-0413">Isomerase</keyword>
<dbReference type="PROSITE" id="PS51198">
    <property type="entry name" value="UVRD_HELICASE_ATP_BIND"/>
    <property type="match status" value="1"/>
</dbReference>
<dbReference type="GO" id="GO:0005829">
    <property type="term" value="C:cytosol"/>
    <property type="evidence" value="ECO:0007669"/>
    <property type="project" value="TreeGrafter"/>
</dbReference>
<dbReference type="InterPro" id="IPR014017">
    <property type="entry name" value="DNA_helicase_UvrD-like_C"/>
</dbReference>
<evidence type="ECO:0000256" key="12">
    <source>
        <dbReference type="ARBA" id="ARBA00034808"/>
    </source>
</evidence>